<feature type="signal peptide" evidence="1">
    <location>
        <begin position="1"/>
        <end position="22"/>
    </location>
</feature>
<keyword evidence="1" id="KW-0732">Signal</keyword>
<protein>
    <submittedName>
        <fullName evidence="2">Uncharacterized protein</fullName>
    </submittedName>
</protein>
<comment type="caution">
    <text evidence="2">The sequence shown here is derived from an EMBL/GenBank/DDBJ whole genome shotgun (WGS) entry which is preliminary data.</text>
</comment>
<accession>A0A0Q3MPR3</accession>
<evidence type="ECO:0000256" key="1">
    <source>
        <dbReference type="SAM" id="SignalP"/>
    </source>
</evidence>
<dbReference type="EMBL" id="LMAW01001091">
    <property type="protein sequence ID" value="KQK84517.1"/>
    <property type="molecule type" value="Genomic_DNA"/>
</dbReference>
<proteinExistence type="predicted"/>
<name>A0A0Q3MPR3_AMAAE</name>
<evidence type="ECO:0000313" key="2">
    <source>
        <dbReference type="EMBL" id="KQK84517.1"/>
    </source>
</evidence>
<keyword evidence="3" id="KW-1185">Reference proteome</keyword>
<organism evidence="2 3">
    <name type="scientific">Amazona aestiva</name>
    <name type="common">Blue-fronted Amazon parrot</name>
    <dbReference type="NCBI Taxonomy" id="12930"/>
    <lineage>
        <taxon>Eukaryota</taxon>
        <taxon>Metazoa</taxon>
        <taxon>Chordata</taxon>
        <taxon>Craniata</taxon>
        <taxon>Vertebrata</taxon>
        <taxon>Euteleostomi</taxon>
        <taxon>Archelosauria</taxon>
        <taxon>Archosauria</taxon>
        <taxon>Dinosauria</taxon>
        <taxon>Saurischia</taxon>
        <taxon>Theropoda</taxon>
        <taxon>Coelurosauria</taxon>
        <taxon>Aves</taxon>
        <taxon>Neognathae</taxon>
        <taxon>Neoaves</taxon>
        <taxon>Telluraves</taxon>
        <taxon>Australaves</taxon>
        <taxon>Psittaciformes</taxon>
        <taxon>Psittacidae</taxon>
        <taxon>Amazona</taxon>
    </lineage>
</organism>
<sequence length="101" mass="11172">MNCITSTSLLLVYVFLTVPTLANTEGFDSTYALSSDNDILSNNLAEKAFIGSKNLAGFILFSCMSYETDGKWQEKEFSLPPYEIQSLMARSEAEPRLSLGN</sequence>
<dbReference type="Proteomes" id="UP000051836">
    <property type="component" value="Unassembled WGS sequence"/>
</dbReference>
<feature type="chain" id="PRO_5006205920" evidence="1">
    <location>
        <begin position="23"/>
        <end position="101"/>
    </location>
</feature>
<dbReference type="AlphaFoldDB" id="A0A0Q3MPR3"/>
<gene>
    <name evidence="2" type="ORF">AAES_48964</name>
</gene>
<reference evidence="2 3" key="1">
    <citation type="submission" date="2015-10" db="EMBL/GenBank/DDBJ databases">
        <authorList>
            <person name="Gilbert D.G."/>
        </authorList>
    </citation>
    <scope>NUCLEOTIDE SEQUENCE [LARGE SCALE GENOMIC DNA]</scope>
    <source>
        <strain evidence="2">FVVF132</strain>
    </source>
</reference>
<evidence type="ECO:0000313" key="3">
    <source>
        <dbReference type="Proteomes" id="UP000051836"/>
    </source>
</evidence>